<organism evidence="2 3">
    <name type="scientific">Aphis gossypii</name>
    <name type="common">Cotton aphid</name>
    <dbReference type="NCBI Taxonomy" id="80765"/>
    <lineage>
        <taxon>Eukaryota</taxon>
        <taxon>Metazoa</taxon>
        <taxon>Ecdysozoa</taxon>
        <taxon>Arthropoda</taxon>
        <taxon>Hexapoda</taxon>
        <taxon>Insecta</taxon>
        <taxon>Pterygota</taxon>
        <taxon>Neoptera</taxon>
        <taxon>Paraneoptera</taxon>
        <taxon>Hemiptera</taxon>
        <taxon>Sternorrhyncha</taxon>
        <taxon>Aphidomorpha</taxon>
        <taxon>Aphidoidea</taxon>
        <taxon>Aphididae</taxon>
        <taxon>Aphidini</taxon>
        <taxon>Aphis</taxon>
        <taxon>Aphis</taxon>
    </lineage>
</organism>
<dbReference type="EMBL" id="OU899035">
    <property type="protein sequence ID" value="CAH1723275.1"/>
    <property type="molecule type" value="Genomic_DNA"/>
</dbReference>
<protein>
    <recommendedName>
        <fullName evidence="4">Secreted protein</fullName>
    </recommendedName>
</protein>
<evidence type="ECO:0000313" key="3">
    <source>
        <dbReference type="Proteomes" id="UP001154329"/>
    </source>
</evidence>
<evidence type="ECO:0008006" key="4">
    <source>
        <dbReference type="Google" id="ProtNLM"/>
    </source>
</evidence>
<feature type="chain" id="PRO_5040244731" description="Secreted protein" evidence="1">
    <location>
        <begin position="25"/>
        <end position="132"/>
    </location>
</feature>
<keyword evidence="3" id="KW-1185">Reference proteome</keyword>
<sequence>MMITLGRPIILLSLLSCSRISVQRVCICKYFILTPYGASRETVKINEEKKCHCAYNITFSCIRRIFFFSVRATPFTIPFCKTRNYSRHRNLLHRCKSRLFSLTHTHTQTHTLHTYYIDFFLLFCDYDDNNKS</sequence>
<keyword evidence="1" id="KW-0732">Signal</keyword>
<evidence type="ECO:0000313" key="2">
    <source>
        <dbReference type="EMBL" id="CAH1723275.1"/>
    </source>
</evidence>
<accession>A0A9P0J250</accession>
<evidence type="ECO:0000256" key="1">
    <source>
        <dbReference type="SAM" id="SignalP"/>
    </source>
</evidence>
<gene>
    <name evidence="2" type="ORF">APHIGO_LOCUS5103</name>
</gene>
<reference evidence="2" key="2">
    <citation type="submission" date="2022-10" db="EMBL/GenBank/DDBJ databases">
        <authorList>
            <consortium name="ENA_rothamsted_submissions"/>
            <consortium name="culmorum"/>
            <person name="King R."/>
        </authorList>
    </citation>
    <scope>NUCLEOTIDE SEQUENCE</scope>
</reference>
<reference evidence="2" key="1">
    <citation type="submission" date="2022-02" db="EMBL/GenBank/DDBJ databases">
        <authorList>
            <person name="King R."/>
        </authorList>
    </citation>
    <scope>NUCLEOTIDE SEQUENCE</scope>
</reference>
<dbReference type="Proteomes" id="UP001154329">
    <property type="component" value="Chromosome 2"/>
</dbReference>
<name>A0A9P0J250_APHGO</name>
<feature type="signal peptide" evidence="1">
    <location>
        <begin position="1"/>
        <end position="24"/>
    </location>
</feature>
<proteinExistence type="predicted"/>
<dbReference type="AlphaFoldDB" id="A0A9P0J250"/>